<keyword evidence="4 6" id="KW-0472">Membrane</keyword>
<dbReference type="Gene3D" id="1.20.1560.10">
    <property type="entry name" value="ABC transporter type 1, transmembrane domain"/>
    <property type="match status" value="1"/>
</dbReference>
<reference evidence="9" key="1">
    <citation type="submission" date="2017-09" db="EMBL/GenBank/DDBJ databases">
        <title>Complete Genome Sequence of ansamitocin-producing Bacterium Actinosynnema pretiosum X47.</title>
        <authorList>
            <person name="Cao G."/>
            <person name="Zong G."/>
            <person name="Zhong C."/>
            <person name="Fu J."/>
        </authorList>
    </citation>
    <scope>NUCLEOTIDE SEQUENCE [LARGE SCALE GENOMIC DNA]</scope>
    <source>
        <strain evidence="9">X47</strain>
    </source>
</reference>
<dbReference type="PROSITE" id="PS50929">
    <property type="entry name" value="ABC_TM1F"/>
    <property type="match status" value="1"/>
</dbReference>
<dbReference type="GO" id="GO:0016887">
    <property type="term" value="F:ATP hydrolysis activity"/>
    <property type="evidence" value="ECO:0007669"/>
    <property type="project" value="InterPro"/>
</dbReference>
<evidence type="ECO:0000259" key="8">
    <source>
        <dbReference type="PROSITE" id="PS50929"/>
    </source>
</evidence>
<feature type="domain" description="ABC transmembrane type-1" evidence="8">
    <location>
        <begin position="114"/>
        <end position="393"/>
    </location>
</feature>
<dbReference type="InterPro" id="IPR003439">
    <property type="entry name" value="ABC_transporter-like_ATP-bd"/>
</dbReference>
<dbReference type="PANTHER" id="PTHR43394">
    <property type="entry name" value="ATP-DEPENDENT PERMEASE MDL1, MITOCHONDRIAL"/>
    <property type="match status" value="1"/>
</dbReference>
<keyword evidence="3 6" id="KW-1133">Transmembrane helix</keyword>
<evidence type="ECO:0000256" key="4">
    <source>
        <dbReference type="ARBA" id="ARBA00023136"/>
    </source>
</evidence>
<dbReference type="RefSeq" id="WP_096493670.1">
    <property type="nucleotide sequence ID" value="NZ_CP023445.1"/>
</dbReference>
<feature type="domain" description="ABC transporter" evidence="7">
    <location>
        <begin position="409"/>
        <end position="639"/>
    </location>
</feature>
<dbReference type="Pfam" id="PF00664">
    <property type="entry name" value="ABC_membrane"/>
    <property type="match status" value="1"/>
</dbReference>
<dbReference type="Proteomes" id="UP000218505">
    <property type="component" value="Chromosome"/>
</dbReference>
<dbReference type="GO" id="GO:0005524">
    <property type="term" value="F:ATP binding"/>
    <property type="evidence" value="ECO:0007669"/>
    <property type="project" value="InterPro"/>
</dbReference>
<accession>A0A290Z678</accession>
<proteinExistence type="predicted"/>
<dbReference type="InterPro" id="IPR011527">
    <property type="entry name" value="ABC1_TM_dom"/>
</dbReference>
<dbReference type="PROSITE" id="PS00211">
    <property type="entry name" value="ABC_TRANSPORTER_1"/>
    <property type="match status" value="1"/>
</dbReference>
<organism evidence="9 10">
    <name type="scientific">Actinosynnema pretiosum</name>
    <dbReference type="NCBI Taxonomy" id="42197"/>
    <lineage>
        <taxon>Bacteria</taxon>
        <taxon>Bacillati</taxon>
        <taxon>Actinomycetota</taxon>
        <taxon>Actinomycetes</taxon>
        <taxon>Pseudonocardiales</taxon>
        <taxon>Pseudonocardiaceae</taxon>
        <taxon>Actinosynnema</taxon>
    </lineage>
</organism>
<feature type="transmembrane region" description="Helical" evidence="6">
    <location>
        <begin position="228"/>
        <end position="245"/>
    </location>
</feature>
<feature type="compositionally biased region" description="Low complexity" evidence="5">
    <location>
        <begin position="18"/>
        <end position="27"/>
    </location>
</feature>
<feature type="region of interest" description="Disordered" evidence="5">
    <location>
        <begin position="1"/>
        <end position="94"/>
    </location>
</feature>
<evidence type="ECO:0000256" key="6">
    <source>
        <dbReference type="SAM" id="Phobius"/>
    </source>
</evidence>
<dbReference type="InterPro" id="IPR039421">
    <property type="entry name" value="Type_1_exporter"/>
</dbReference>
<comment type="subcellular location">
    <subcellularLocation>
        <location evidence="1">Cell membrane</location>
        <topology evidence="1">Multi-pass membrane protein</topology>
    </subcellularLocation>
</comment>
<feature type="compositionally biased region" description="Basic and acidic residues" evidence="5">
    <location>
        <begin position="31"/>
        <end position="50"/>
    </location>
</feature>
<feature type="transmembrane region" description="Helical" evidence="6">
    <location>
        <begin position="113"/>
        <end position="138"/>
    </location>
</feature>
<dbReference type="SUPFAM" id="SSF52540">
    <property type="entry name" value="P-loop containing nucleoside triphosphate hydrolases"/>
    <property type="match status" value="1"/>
</dbReference>
<dbReference type="AlphaFoldDB" id="A0A290Z678"/>
<dbReference type="Gene3D" id="3.40.50.300">
    <property type="entry name" value="P-loop containing nucleotide triphosphate hydrolases"/>
    <property type="match status" value="1"/>
</dbReference>
<dbReference type="PROSITE" id="PS50893">
    <property type="entry name" value="ABC_TRANSPORTER_2"/>
    <property type="match status" value="1"/>
</dbReference>
<evidence type="ECO:0000256" key="3">
    <source>
        <dbReference type="ARBA" id="ARBA00022989"/>
    </source>
</evidence>
<dbReference type="InterPro" id="IPR017871">
    <property type="entry name" value="ABC_transporter-like_CS"/>
</dbReference>
<dbReference type="InterPro" id="IPR036640">
    <property type="entry name" value="ABC1_TM_sf"/>
</dbReference>
<dbReference type="KEGG" id="apre:CNX65_15270"/>
<dbReference type="Pfam" id="PF00005">
    <property type="entry name" value="ABC_tran"/>
    <property type="match status" value="1"/>
</dbReference>
<feature type="transmembrane region" description="Helical" evidence="6">
    <location>
        <begin position="150"/>
        <end position="175"/>
    </location>
</feature>
<name>A0A290Z678_9PSEU</name>
<dbReference type="EMBL" id="CP023445">
    <property type="protein sequence ID" value="ATE54482.1"/>
    <property type="molecule type" value="Genomic_DNA"/>
</dbReference>
<dbReference type="SUPFAM" id="SSF90123">
    <property type="entry name" value="ABC transporter transmembrane region"/>
    <property type="match status" value="1"/>
</dbReference>
<evidence type="ECO:0000256" key="2">
    <source>
        <dbReference type="ARBA" id="ARBA00022692"/>
    </source>
</evidence>
<evidence type="ECO:0000256" key="5">
    <source>
        <dbReference type="SAM" id="MobiDB-lite"/>
    </source>
</evidence>
<dbReference type="PANTHER" id="PTHR43394:SF1">
    <property type="entry name" value="ATP-BINDING CASSETTE SUB-FAMILY B MEMBER 10, MITOCHONDRIAL"/>
    <property type="match status" value="1"/>
</dbReference>
<evidence type="ECO:0000259" key="7">
    <source>
        <dbReference type="PROSITE" id="PS50893"/>
    </source>
</evidence>
<evidence type="ECO:0000313" key="10">
    <source>
        <dbReference type="Proteomes" id="UP000218505"/>
    </source>
</evidence>
<evidence type="ECO:0000256" key="1">
    <source>
        <dbReference type="ARBA" id="ARBA00004651"/>
    </source>
</evidence>
<evidence type="ECO:0000313" key="9">
    <source>
        <dbReference type="EMBL" id="ATE54482.1"/>
    </source>
</evidence>
<keyword evidence="2 6" id="KW-0812">Transmembrane</keyword>
<keyword evidence="10" id="KW-1185">Reference proteome</keyword>
<protein>
    <submittedName>
        <fullName evidence="9">ABC transporter</fullName>
    </submittedName>
</protein>
<gene>
    <name evidence="9" type="ORF">CNX65_15270</name>
</gene>
<sequence length="649" mass="66152">MSPEQSAAAPLPAPEAGPAPGGDRPPGARTPSDDRSGGDRPDNGRRDNGRLDGVQPGGVQLGDDRPSGIQPGGVQLGGIQPGGDQSARGREAGVEAPGRALLRDVFRRNARSTALGCALSVVHQTCEALVPVAIGLAVDRAVSSGSPAAIAVAVLGVLLLFAVLSSGGGLSFWVLDRTILTEAHRLRVRGIGRVLTDPAVGQDRRAGELTNILTSDARATAESLRVRALLVSASVGLTVSVVVLLGVDLLLGLGVVVVLPLLVLGVDRLGPWLENRVQARQEAGGLAAAVAAELVHALRPLRGFGGVPEAVRRYRIASRRSLGTAVDAATASSALVGVGQIATGLLLVGTTAAAGLMALSGRISVGELVTVVAMASFVADPVRYIADCVKQIAVSRASADRVAALLAPARAEERATDPEPGPLTVRSAGVEFTLKPGEVLGLVVADPAVADRITALLNGAGPGAWLGDVPLADVDMHVRRRHLHVEPHAAHLLGGSLTAALDTGRATDQAAVDRALAAASAEDVVESLVDGDLHDHGANLSGGQRQRLALARALAAGPPLLVLRDPLTAVDAVTEHRVARGVHELRHGTGAGTVVLTTSPPLLSRCDRVVFVAAEAERAGSASHGDASHAEGTHADLSAIPAYAEVVLR</sequence>
<feature type="transmembrane region" description="Helical" evidence="6">
    <location>
        <begin position="251"/>
        <end position="270"/>
    </location>
</feature>
<dbReference type="GO" id="GO:0005886">
    <property type="term" value="C:plasma membrane"/>
    <property type="evidence" value="ECO:0007669"/>
    <property type="project" value="UniProtKB-SubCell"/>
</dbReference>
<feature type="compositionally biased region" description="Gly residues" evidence="5">
    <location>
        <begin position="70"/>
        <end position="81"/>
    </location>
</feature>
<dbReference type="GO" id="GO:0015421">
    <property type="term" value="F:ABC-type oligopeptide transporter activity"/>
    <property type="evidence" value="ECO:0007669"/>
    <property type="project" value="TreeGrafter"/>
</dbReference>
<dbReference type="InterPro" id="IPR027417">
    <property type="entry name" value="P-loop_NTPase"/>
</dbReference>